<dbReference type="EMBL" id="CP037694">
    <property type="protein sequence ID" value="QBL99601.1"/>
    <property type="molecule type" value="Genomic_DNA"/>
</dbReference>
<dbReference type="Pfam" id="PF05619">
    <property type="entry name" value="DUF787"/>
    <property type="match status" value="1"/>
</dbReference>
<dbReference type="InterPro" id="IPR008505">
    <property type="entry name" value="DUF787"/>
</dbReference>
<evidence type="ECO:0000313" key="3">
    <source>
        <dbReference type="EMBL" id="QBL99601.1"/>
    </source>
</evidence>
<accession>A0A482CY77</accession>
<name>A0A482CY77_9SPIR</name>
<evidence type="ECO:0000313" key="2">
    <source>
        <dbReference type="EMBL" id="QBK65153.1"/>
    </source>
</evidence>
<reference evidence="3" key="1">
    <citation type="submission" date="2019-03" db="EMBL/GenBank/DDBJ databases">
        <title>Whole genome sequencing of Borrelia miyamotoi strains isolated at the Russian territory.</title>
        <authorList>
            <person name="Kuleshov K.V."/>
            <person name="Platonov A.E."/>
            <person name="Goptar I.A."/>
            <person name="Shipulin G.A."/>
            <person name="Markelov M.L."/>
            <person name="Koetsveld J."/>
            <person name="Kolyasnikova N.M."/>
            <person name="Sarksyan D.S."/>
            <person name="Toporkova M.G."/>
            <person name="Hovius J.W."/>
        </authorList>
    </citation>
    <scope>NUCLEOTIDE SEQUENCE</scope>
    <source>
        <strain evidence="3">Yekat-18</strain>
        <strain evidence="2">Yekat-21</strain>
        <strain evidence="1">Yekat-31</strain>
        <plasmid evidence="3">unnamed</plasmid>
    </source>
</reference>
<organism evidence="3">
    <name type="scientific">Borrelia miyamotoi</name>
    <dbReference type="NCBI Taxonomy" id="47466"/>
    <lineage>
        <taxon>Bacteria</taxon>
        <taxon>Pseudomonadati</taxon>
        <taxon>Spirochaetota</taxon>
        <taxon>Spirochaetia</taxon>
        <taxon>Spirochaetales</taxon>
        <taxon>Borreliaceae</taxon>
        <taxon>Borrelia</taxon>
    </lineage>
</organism>
<proteinExistence type="predicted"/>
<dbReference type="RefSeq" id="WP_132987352.1">
    <property type="nucleotide sequence ID" value="NZ_CP036809.1"/>
</dbReference>
<feature type="non-terminal residue" evidence="3">
    <location>
        <position position="110"/>
    </location>
</feature>
<protein>
    <submittedName>
        <fullName evidence="3">DUF787 family protein</fullName>
    </submittedName>
</protein>
<sequence length="110" mass="12387">MPQDTINVNLINETLDIKHVNYYAPLLVYKCAKIKVESTSPKIKILNLNINNFEKQINTLEKEGSNGDDEFNKEKAYLTKGIGSFFSSGDTGLRSVKLLIYKDSNESKAI</sequence>
<keyword evidence="3" id="KW-0614">Plasmid</keyword>
<gene>
    <name evidence="1" type="ORF">EZU68_06705</name>
    <name evidence="2" type="ORF">EZU69_05665</name>
    <name evidence="3" type="ORF">EZU71_07315</name>
</gene>
<evidence type="ECO:0000313" key="1">
    <source>
        <dbReference type="EMBL" id="QBK64056.1"/>
    </source>
</evidence>
<dbReference type="AlphaFoldDB" id="A0A482CY77"/>
<geneLocation type="plasmid" evidence="3">
    <name>unnamed</name>
</geneLocation>
<dbReference type="EMBL" id="CP036809">
    <property type="protein sequence ID" value="QBK64056.1"/>
    <property type="molecule type" value="Genomic_DNA"/>
</dbReference>
<dbReference type="EMBL" id="CP036933">
    <property type="protein sequence ID" value="QBK65153.1"/>
    <property type="molecule type" value="Genomic_DNA"/>
</dbReference>